<name>A0AB40BHV9_DIOCR</name>
<dbReference type="AlphaFoldDB" id="A0AB40BHV9"/>
<dbReference type="Proteomes" id="UP001515500">
    <property type="component" value="Chromosome 6"/>
</dbReference>
<accession>A0AB40BHV9</accession>
<sequence>MNSVFKPRKTKIFVFGFMFVSIACTAYPWINNFFTSSSSSSIHYRSQFSSIFSYIFPNSSLVSTVGSSGSGLTVDFKQKDGILVKNLGKKSADNKKGGSLNERNMNGSGVTVNLIKSLIECDLFQGKWVKDESYPLYIEGSCPHIYEAFNCFLNGRLDKSYQKLRWQPNECNIPRLNGSDMLERLRDKRLAFVGDSLNRNMWESLVCVLRNSVKDKNNVVEISGRREFKTEGFYSFLFKDYGCKIEFFQSPFLVQEWEMVDNNGHKKETLRLDIIESSLSKFKDADVIVFNTGHWWTHEKTSKGKDYYQEGNHVYNELNVVEAFHRALNTWAKWVDANVNPKKTLVFFMGYSASHFSGGQWNSGGACDNETEPIKNETYLSSYPWKMNVLETILKGMKTRISYLNITRMTDYRKDAHPSVYRKQNLTETEKRSPERYQDCSHWCLPGVPDSWNELLYVQLLIQQH</sequence>
<dbReference type="GeneID" id="120262987"/>
<organism evidence="11 12">
    <name type="scientific">Dioscorea cayennensis subsp. rotundata</name>
    <name type="common">White Guinea yam</name>
    <name type="synonym">Dioscorea rotundata</name>
    <dbReference type="NCBI Taxonomy" id="55577"/>
    <lineage>
        <taxon>Eukaryota</taxon>
        <taxon>Viridiplantae</taxon>
        <taxon>Streptophyta</taxon>
        <taxon>Embryophyta</taxon>
        <taxon>Tracheophyta</taxon>
        <taxon>Spermatophyta</taxon>
        <taxon>Magnoliopsida</taxon>
        <taxon>Liliopsida</taxon>
        <taxon>Dioscoreales</taxon>
        <taxon>Dioscoreaceae</taxon>
        <taxon>Dioscorea</taxon>
    </lineage>
</organism>
<evidence type="ECO:0000256" key="1">
    <source>
        <dbReference type="ARBA" id="ARBA00004323"/>
    </source>
</evidence>
<dbReference type="InterPro" id="IPR029962">
    <property type="entry name" value="TBL"/>
</dbReference>
<evidence type="ECO:0000259" key="9">
    <source>
        <dbReference type="Pfam" id="PF13839"/>
    </source>
</evidence>
<evidence type="ECO:0000256" key="6">
    <source>
        <dbReference type="ARBA" id="ARBA00023034"/>
    </source>
</evidence>
<evidence type="ECO:0000259" key="10">
    <source>
        <dbReference type="Pfam" id="PF14416"/>
    </source>
</evidence>
<comment type="similarity">
    <text evidence="2">Belongs to the PC-esterase family. TBL subfamily.</text>
</comment>
<evidence type="ECO:0000256" key="8">
    <source>
        <dbReference type="SAM" id="Phobius"/>
    </source>
</evidence>
<reference evidence="12" key="1">
    <citation type="submission" date="2025-08" db="UniProtKB">
        <authorList>
            <consortium name="RefSeq"/>
        </authorList>
    </citation>
    <scope>IDENTIFICATION</scope>
</reference>
<dbReference type="PROSITE" id="PS51257">
    <property type="entry name" value="PROKAR_LIPOPROTEIN"/>
    <property type="match status" value="1"/>
</dbReference>
<evidence type="ECO:0000256" key="7">
    <source>
        <dbReference type="ARBA" id="ARBA00023136"/>
    </source>
</evidence>
<dbReference type="GO" id="GO:0000139">
    <property type="term" value="C:Golgi membrane"/>
    <property type="evidence" value="ECO:0007669"/>
    <property type="project" value="UniProtKB-SubCell"/>
</dbReference>
<keyword evidence="5 8" id="KW-1133">Transmembrane helix</keyword>
<proteinExistence type="inferred from homology"/>
<evidence type="ECO:0000313" key="12">
    <source>
        <dbReference type="RefSeq" id="XP_039126846.1"/>
    </source>
</evidence>
<dbReference type="PANTHER" id="PTHR32285:SF22">
    <property type="entry name" value="PROTEIN TRICHOME BIREFRINGENCE"/>
    <property type="match status" value="1"/>
</dbReference>
<dbReference type="GO" id="GO:1990538">
    <property type="term" value="F:xylan O-acetyltransferase activity"/>
    <property type="evidence" value="ECO:0007669"/>
    <property type="project" value="UniProtKB-ARBA"/>
</dbReference>
<dbReference type="InterPro" id="IPR025846">
    <property type="entry name" value="TBL_N"/>
</dbReference>
<comment type="subcellular location">
    <subcellularLocation>
        <location evidence="1">Golgi apparatus membrane</location>
        <topology evidence="1">Single-pass type II membrane protein</topology>
    </subcellularLocation>
</comment>
<evidence type="ECO:0000256" key="3">
    <source>
        <dbReference type="ARBA" id="ARBA00022692"/>
    </source>
</evidence>
<feature type="domain" description="Trichome birefringence-like N-terminal" evidence="10">
    <location>
        <begin position="120"/>
        <end position="172"/>
    </location>
</feature>
<keyword evidence="4" id="KW-0735">Signal-anchor</keyword>
<keyword evidence="7 8" id="KW-0472">Membrane</keyword>
<feature type="transmembrane region" description="Helical" evidence="8">
    <location>
        <begin position="12"/>
        <end position="30"/>
    </location>
</feature>
<evidence type="ECO:0000256" key="2">
    <source>
        <dbReference type="ARBA" id="ARBA00007727"/>
    </source>
</evidence>
<protein>
    <submittedName>
        <fullName evidence="12">Protein trichome birefringence-like</fullName>
    </submittedName>
</protein>
<feature type="domain" description="Trichome birefringence-like C-terminal" evidence="9">
    <location>
        <begin position="173"/>
        <end position="457"/>
    </location>
</feature>
<keyword evidence="3 8" id="KW-0812">Transmembrane</keyword>
<dbReference type="Pfam" id="PF13839">
    <property type="entry name" value="PC-Esterase"/>
    <property type="match status" value="1"/>
</dbReference>
<dbReference type="Pfam" id="PF14416">
    <property type="entry name" value="PMR5N"/>
    <property type="match status" value="1"/>
</dbReference>
<evidence type="ECO:0000256" key="4">
    <source>
        <dbReference type="ARBA" id="ARBA00022968"/>
    </source>
</evidence>
<dbReference type="RefSeq" id="XP_039126846.1">
    <property type="nucleotide sequence ID" value="XM_039270912.1"/>
</dbReference>
<keyword evidence="11" id="KW-1185">Reference proteome</keyword>
<evidence type="ECO:0000256" key="5">
    <source>
        <dbReference type="ARBA" id="ARBA00022989"/>
    </source>
</evidence>
<gene>
    <name evidence="12" type="primary">LOC120262987</name>
</gene>
<dbReference type="PANTHER" id="PTHR32285">
    <property type="entry name" value="PROTEIN TRICHOME BIREFRINGENCE-LIKE 9-RELATED"/>
    <property type="match status" value="1"/>
</dbReference>
<dbReference type="InterPro" id="IPR026057">
    <property type="entry name" value="TBL_C"/>
</dbReference>
<keyword evidence="6" id="KW-0333">Golgi apparatus</keyword>
<evidence type="ECO:0000313" key="11">
    <source>
        <dbReference type="Proteomes" id="UP001515500"/>
    </source>
</evidence>